<accession>A0A150MDZ1</accession>
<organism evidence="1 2">
    <name type="scientific">Caldibacillus debilis</name>
    <dbReference type="NCBI Taxonomy" id="301148"/>
    <lineage>
        <taxon>Bacteria</taxon>
        <taxon>Bacillati</taxon>
        <taxon>Bacillota</taxon>
        <taxon>Bacilli</taxon>
        <taxon>Bacillales</taxon>
        <taxon>Bacillaceae</taxon>
        <taxon>Caldibacillus</taxon>
    </lineage>
</organism>
<evidence type="ECO:0000313" key="2">
    <source>
        <dbReference type="Proteomes" id="UP000075683"/>
    </source>
</evidence>
<sequence>MVAFLTALAVIAVLLFILSFFMPDPYKELREELDRLSIEWHQDAYSIKKRLKILEEEMLIPPGFSEPERKRYNPIIVNQVRLLDKQGLPVEKIARLSSLEREDVIHILRDGKNRGELDE</sequence>
<dbReference type="EMBL" id="LQYT01000010">
    <property type="protein sequence ID" value="KYD22489.1"/>
    <property type="molecule type" value="Genomic_DNA"/>
</dbReference>
<proteinExistence type="predicted"/>
<evidence type="ECO:0000313" key="1">
    <source>
        <dbReference type="EMBL" id="KYD22489.1"/>
    </source>
</evidence>
<dbReference type="RefSeq" id="WP_026499743.1">
    <property type="nucleotide sequence ID" value="NZ_LQYT01000010.1"/>
</dbReference>
<reference evidence="1 2" key="1">
    <citation type="submission" date="2016-01" db="EMBL/GenBank/DDBJ databases">
        <title>Draft Genome Sequences of Seven Thermophilic Sporeformers Isolated from Foods.</title>
        <authorList>
            <person name="Berendsen E.M."/>
            <person name="Wells-Bennik M.H."/>
            <person name="Krawcyk A.O."/>
            <person name="De Jong A."/>
            <person name="Holsappel S."/>
            <person name="Eijlander R.T."/>
            <person name="Kuipers O.P."/>
        </authorList>
    </citation>
    <scope>NUCLEOTIDE SEQUENCE [LARGE SCALE GENOMIC DNA]</scope>
    <source>
        <strain evidence="1 2">B4135</strain>
    </source>
</reference>
<name>A0A150MDZ1_9BACI</name>
<dbReference type="Proteomes" id="UP000075683">
    <property type="component" value="Unassembled WGS sequence"/>
</dbReference>
<dbReference type="OrthoDB" id="2454584at2"/>
<dbReference type="STRING" id="301148.B4135_1279"/>
<gene>
    <name evidence="1" type="ORF">B4135_1279</name>
</gene>
<comment type="caution">
    <text evidence="1">The sequence shown here is derived from an EMBL/GenBank/DDBJ whole genome shotgun (WGS) entry which is preliminary data.</text>
</comment>
<dbReference type="AlphaFoldDB" id="A0A150MDZ1"/>
<protein>
    <submittedName>
        <fullName evidence="1">Uncharacterized protein</fullName>
    </submittedName>
</protein>